<dbReference type="InterPro" id="IPR036291">
    <property type="entry name" value="NAD(P)-bd_dom_sf"/>
</dbReference>
<dbReference type="RefSeq" id="XP_021878292.1">
    <property type="nucleotide sequence ID" value="XM_022030468.1"/>
</dbReference>
<dbReference type="GO" id="GO:0015940">
    <property type="term" value="P:pantothenate biosynthetic process"/>
    <property type="evidence" value="ECO:0007669"/>
    <property type="project" value="InterPro"/>
</dbReference>
<dbReference type="Pfam" id="PF08546">
    <property type="entry name" value="ApbA_C"/>
    <property type="match status" value="1"/>
</dbReference>
<feature type="domain" description="Ketopantoate reductase N-terminal" evidence="5">
    <location>
        <begin position="11"/>
        <end position="163"/>
    </location>
</feature>
<dbReference type="STRING" id="64571.A0A1Y2GF40"/>
<reference evidence="7 8" key="1">
    <citation type="submission" date="2016-07" db="EMBL/GenBank/DDBJ databases">
        <title>Pervasive Adenine N6-methylation of Active Genes in Fungi.</title>
        <authorList>
            <consortium name="DOE Joint Genome Institute"/>
            <person name="Mondo S.J."/>
            <person name="Dannebaum R.O."/>
            <person name="Kuo R.C."/>
            <person name="Labutti K."/>
            <person name="Haridas S."/>
            <person name="Kuo A."/>
            <person name="Salamov A."/>
            <person name="Ahrendt S.R."/>
            <person name="Lipzen A."/>
            <person name="Sullivan W."/>
            <person name="Andreopoulos W.B."/>
            <person name="Clum A."/>
            <person name="Lindquist E."/>
            <person name="Daum C."/>
            <person name="Ramamoorthy G.K."/>
            <person name="Gryganskyi A."/>
            <person name="Culley D."/>
            <person name="Magnuson J.K."/>
            <person name="James T.Y."/>
            <person name="O'Malley M.A."/>
            <person name="Stajich J.E."/>
            <person name="Spatafora J.W."/>
            <person name="Visel A."/>
            <person name="Grigoriev I.V."/>
        </authorList>
    </citation>
    <scope>NUCLEOTIDE SEQUENCE [LARGE SCALE GENOMIC DNA]</scope>
    <source>
        <strain evidence="7 8">NRRL 3116</strain>
    </source>
</reference>
<dbReference type="PANTHER" id="PTHR21708:SF26">
    <property type="entry name" value="2-DEHYDROPANTOATE 2-REDUCTASE"/>
    <property type="match status" value="1"/>
</dbReference>
<dbReference type="EMBL" id="MCFF01000039">
    <property type="protein sequence ID" value="ORZ08058.1"/>
    <property type="molecule type" value="Genomic_DNA"/>
</dbReference>
<evidence type="ECO:0000313" key="8">
    <source>
        <dbReference type="Proteomes" id="UP000193648"/>
    </source>
</evidence>
<comment type="similarity">
    <text evidence="1 4">Belongs to the ketopantoate reductase family.</text>
</comment>
<accession>A0A1Y2GF40</accession>
<organism evidence="7 8">
    <name type="scientific">Lobosporangium transversale</name>
    <dbReference type="NCBI Taxonomy" id="64571"/>
    <lineage>
        <taxon>Eukaryota</taxon>
        <taxon>Fungi</taxon>
        <taxon>Fungi incertae sedis</taxon>
        <taxon>Mucoromycota</taxon>
        <taxon>Mortierellomycotina</taxon>
        <taxon>Mortierellomycetes</taxon>
        <taxon>Mortierellales</taxon>
        <taxon>Mortierellaceae</taxon>
        <taxon>Lobosporangium</taxon>
    </lineage>
</organism>
<dbReference type="Pfam" id="PF02558">
    <property type="entry name" value="ApbA"/>
    <property type="match status" value="1"/>
</dbReference>
<feature type="domain" description="Ketopantoate reductase C-terminal" evidence="6">
    <location>
        <begin position="195"/>
        <end position="303"/>
    </location>
</feature>
<dbReference type="FunFam" id="1.10.1040.10:FF:000017">
    <property type="entry name" value="2-dehydropantoate 2-reductase"/>
    <property type="match status" value="1"/>
</dbReference>
<dbReference type="GO" id="GO:0008677">
    <property type="term" value="F:2-dehydropantoate 2-reductase activity"/>
    <property type="evidence" value="ECO:0007669"/>
    <property type="project" value="UniProtKB-EC"/>
</dbReference>
<dbReference type="AlphaFoldDB" id="A0A1Y2GF40"/>
<dbReference type="InterPro" id="IPR013332">
    <property type="entry name" value="KPR_N"/>
</dbReference>
<evidence type="ECO:0000259" key="5">
    <source>
        <dbReference type="Pfam" id="PF02558"/>
    </source>
</evidence>
<gene>
    <name evidence="7" type="ORF">BCR41DRAFT_424663</name>
</gene>
<dbReference type="GeneID" id="33572310"/>
<dbReference type="GO" id="GO:0005737">
    <property type="term" value="C:cytoplasm"/>
    <property type="evidence" value="ECO:0007669"/>
    <property type="project" value="TreeGrafter"/>
</dbReference>
<dbReference type="EC" id="1.1.1.169" evidence="4"/>
<dbReference type="InParanoid" id="A0A1Y2GF40"/>
<evidence type="ECO:0000256" key="2">
    <source>
        <dbReference type="ARBA" id="ARBA00022857"/>
    </source>
</evidence>
<dbReference type="FunCoup" id="A0A1Y2GF40">
    <property type="interactions" value="285"/>
</dbReference>
<dbReference type="Proteomes" id="UP000193648">
    <property type="component" value="Unassembled WGS sequence"/>
</dbReference>
<evidence type="ECO:0000256" key="1">
    <source>
        <dbReference type="ARBA" id="ARBA00007870"/>
    </source>
</evidence>
<evidence type="ECO:0000256" key="4">
    <source>
        <dbReference type="RuleBase" id="RU362068"/>
    </source>
</evidence>
<dbReference type="SUPFAM" id="SSF51735">
    <property type="entry name" value="NAD(P)-binding Rossmann-fold domains"/>
    <property type="match status" value="1"/>
</dbReference>
<evidence type="ECO:0000259" key="6">
    <source>
        <dbReference type="Pfam" id="PF08546"/>
    </source>
</evidence>
<protein>
    <recommendedName>
        <fullName evidence="4">2-dehydropantoate 2-reductase</fullName>
        <ecNumber evidence="4">1.1.1.169</ecNumber>
    </recommendedName>
    <alternativeName>
        <fullName evidence="4">Ketopantoate reductase</fullName>
    </alternativeName>
</protein>
<dbReference type="SUPFAM" id="SSF48179">
    <property type="entry name" value="6-phosphogluconate dehydrogenase C-terminal domain-like"/>
    <property type="match status" value="1"/>
</dbReference>
<keyword evidence="3 4" id="KW-0560">Oxidoreductase</keyword>
<comment type="caution">
    <text evidence="7">The sequence shown here is derived from an EMBL/GenBank/DDBJ whole genome shotgun (WGS) entry which is preliminary data.</text>
</comment>
<dbReference type="InterPro" id="IPR013752">
    <property type="entry name" value="KPA_reductase"/>
</dbReference>
<dbReference type="Gene3D" id="1.10.1040.10">
    <property type="entry name" value="N-(1-d-carboxylethyl)-l-norvaline Dehydrogenase, domain 2"/>
    <property type="match status" value="1"/>
</dbReference>
<dbReference type="Gene3D" id="3.40.50.720">
    <property type="entry name" value="NAD(P)-binding Rossmann-like Domain"/>
    <property type="match status" value="1"/>
</dbReference>
<proteinExistence type="inferred from homology"/>
<dbReference type="PANTHER" id="PTHR21708">
    <property type="entry name" value="PROBABLE 2-DEHYDROPANTOATE 2-REDUCTASE"/>
    <property type="match status" value="1"/>
</dbReference>
<keyword evidence="2 4" id="KW-0521">NADP</keyword>
<keyword evidence="8" id="KW-1185">Reference proteome</keyword>
<dbReference type="OrthoDB" id="3609at2759"/>
<dbReference type="InterPro" id="IPR013328">
    <property type="entry name" value="6PGD_dom2"/>
</dbReference>
<dbReference type="InterPro" id="IPR051402">
    <property type="entry name" value="KPR-Related"/>
</dbReference>
<evidence type="ECO:0000313" key="7">
    <source>
        <dbReference type="EMBL" id="ORZ08058.1"/>
    </source>
</evidence>
<name>A0A1Y2GF40_9FUNG</name>
<dbReference type="InterPro" id="IPR008927">
    <property type="entry name" value="6-PGluconate_DH-like_C_sf"/>
</dbReference>
<comment type="function">
    <text evidence="4">Catalyzes the NADPH-dependent reduction of ketopantoate into pantoic acid.</text>
</comment>
<evidence type="ECO:0000256" key="3">
    <source>
        <dbReference type="ARBA" id="ARBA00023002"/>
    </source>
</evidence>
<sequence length="329" mass="36518">MMTLANQLRVLTVGTGAIGAFYSWRLQQSGGCVVTTVCRSNYEVIKVKGIKIQTAAWDEGPHIFRPDHVVNTVPCETFDFIMVCMKALPQVYNIADIIAPAVNASPNAAIVLIQNGIGIEDPIKARFPRNPILSTIAYIGVTQNEAGVVFHSGHLRDLIIGLFEPVKGVDAKSVLQIFGQLCEKADIGTTITDEIQSYRWRKLVWSVSMNLISILSELRTVSNVLASEKYKQLLVTVMEEVVALGSALGYDVPPTLVGQSIATSESLFEGYKASLVVDFEEGRPMETEVIFSNPIKIAEKHQLTHLIPTWYRMHKELFEYLAKHQAERK</sequence>
<dbReference type="InterPro" id="IPR003710">
    <property type="entry name" value="ApbA"/>
</dbReference>
<comment type="catalytic activity">
    <reaction evidence="4">
        <text>(R)-pantoate + NADP(+) = 2-dehydropantoate + NADPH + H(+)</text>
        <dbReference type="Rhea" id="RHEA:16233"/>
        <dbReference type="ChEBI" id="CHEBI:11561"/>
        <dbReference type="ChEBI" id="CHEBI:15378"/>
        <dbReference type="ChEBI" id="CHEBI:15980"/>
        <dbReference type="ChEBI" id="CHEBI:57783"/>
        <dbReference type="ChEBI" id="CHEBI:58349"/>
        <dbReference type="EC" id="1.1.1.169"/>
    </reaction>
</comment>
<dbReference type="NCBIfam" id="TIGR00745">
    <property type="entry name" value="apbA_panE"/>
    <property type="match status" value="1"/>
</dbReference>